<gene>
    <name evidence="6" type="ORF">PIB30_070511</name>
</gene>
<proteinExistence type="inferred from homology"/>
<evidence type="ECO:0000256" key="1">
    <source>
        <dbReference type="ARBA" id="ARBA00009995"/>
    </source>
</evidence>
<reference evidence="6 7" key="1">
    <citation type="journal article" date="2023" name="Plants (Basel)">
        <title>Bridging the Gap: Combining Genomics and Transcriptomics Approaches to Understand Stylosanthes scabra, an Orphan Legume from the Brazilian Caatinga.</title>
        <authorList>
            <person name="Ferreira-Neto J.R.C."/>
            <person name="da Silva M.D."/>
            <person name="Binneck E."/>
            <person name="de Melo N.F."/>
            <person name="da Silva R.H."/>
            <person name="de Melo A.L.T.M."/>
            <person name="Pandolfi V."/>
            <person name="Bustamante F.O."/>
            <person name="Brasileiro-Vidal A.C."/>
            <person name="Benko-Iseppon A.M."/>
        </authorList>
    </citation>
    <scope>NUCLEOTIDE SEQUENCE [LARGE SCALE GENOMIC DNA]</scope>
    <source>
        <tissue evidence="6">Leaves</tissue>
    </source>
</reference>
<keyword evidence="2 4" id="KW-0328">Glycosyltransferase</keyword>
<name>A0ABU6YL50_9FABA</name>
<dbReference type="CDD" id="cd03784">
    <property type="entry name" value="GT1_Gtf-like"/>
    <property type="match status" value="1"/>
</dbReference>
<dbReference type="InterPro" id="IPR035595">
    <property type="entry name" value="UDP_glycos_trans_CS"/>
</dbReference>
<keyword evidence="7" id="KW-1185">Reference proteome</keyword>
<keyword evidence="3 4" id="KW-0808">Transferase</keyword>
<comment type="similarity">
    <text evidence="1 4">Belongs to the UDP-glycosyltransferase family.</text>
</comment>
<evidence type="ECO:0000256" key="5">
    <source>
        <dbReference type="RuleBase" id="RU362057"/>
    </source>
</evidence>
<evidence type="ECO:0000313" key="7">
    <source>
        <dbReference type="Proteomes" id="UP001341840"/>
    </source>
</evidence>
<evidence type="ECO:0000256" key="3">
    <source>
        <dbReference type="ARBA" id="ARBA00022679"/>
    </source>
</evidence>
<evidence type="ECO:0000256" key="4">
    <source>
        <dbReference type="RuleBase" id="RU003718"/>
    </source>
</evidence>
<dbReference type="InterPro" id="IPR002213">
    <property type="entry name" value="UDP_glucos_trans"/>
</dbReference>
<organism evidence="6 7">
    <name type="scientific">Stylosanthes scabra</name>
    <dbReference type="NCBI Taxonomy" id="79078"/>
    <lineage>
        <taxon>Eukaryota</taxon>
        <taxon>Viridiplantae</taxon>
        <taxon>Streptophyta</taxon>
        <taxon>Embryophyta</taxon>
        <taxon>Tracheophyta</taxon>
        <taxon>Spermatophyta</taxon>
        <taxon>Magnoliopsida</taxon>
        <taxon>eudicotyledons</taxon>
        <taxon>Gunneridae</taxon>
        <taxon>Pentapetalae</taxon>
        <taxon>rosids</taxon>
        <taxon>fabids</taxon>
        <taxon>Fabales</taxon>
        <taxon>Fabaceae</taxon>
        <taxon>Papilionoideae</taxon>
        <taxon>50 kb inversion clade</taxon>
        <taxon>dalbergioids sensu lato</taxon>
        <taxon>Dalbergieae</taxon>
        <taxon>Pterocarpus clade</taxon>
        <taxon>Stylosanthes</taxon>
    </lineage>
</organism>
<accession>A0ABU6YL50</accession>
<dbReference type="EC" id="2.4.1.-" evidence="5"/>
<protein>
    <recommendedName>
        <fullName evidence="5">Glycosyltransferase</fullName>
        <ecNumber evidence="5">2.4.1.-</ecNumber>
    </recommendedName>
</protein>
<sequence>MEKKTCIAMVPCPGHGHLIPLLEFAKLLLRHHSHDFNVAFLIPTVGPPSPSTIAIINTLPSNIHFTFLPPINIQDLHLQSPHPVPQMILTVRHSLPCLKQELSSLSSRTNLVALVLDFFSLDALHLANEFKISSYIAFSSGAAALYFSLSFPKFDESRIFQIRFSFPRTSDVYTAYLSACKKSPLVDGIIVNTFNHLEPEAIRALQQGKELHTPSPSVYPVGPIVAQPKQKSEVDECVAWLNHQPSKSVLYVCFGSGGTLSQEQVNEIAFGLELSGHKFLWVVRVPSEIPNSGYVIGQTEDPIQYLPPGFVNRTKEQGLVVPSWAPQVEILAHGSTGGFLSHCGWNSTLESIVHGVPMIAWPLFAEQRMNAILLTDELRVAVRPQGDEEDGIVKRDEIAKVVKRIMDHSEEGLEMRKRIQDLSDAAAVALSENGSSTKALSCLAHEFLNKSI</sequence>
<dbReference type="PANTHER" id="PTHR48046">
    <property type="entry name" value="UDP-GLYCOSYLTRANSFERASE 72E1"/>
    <property type="match status" value="1"/>
</dbReference>
<dbReference type="PANTHER" id="PTHR48046:SF6">
    <property type="entry name" value="GLYCOSYLTRANSFERASE"/>
    <property type="match status" value="1"/>
</dbReference>
<dbReference type="PROSITE" id="PS00375">
    <property type="entry name" value="UDPGT"/>
    <property type="match status" value="1"/>
</dbReference>
<evidence type="ECO:0000313" key="6">
    <source>
        <dbReference type="EMBL" id="MED6211120.1"/>
    </source>
</evidence>
<dbReference type="SUPFAM" id="SSF53756">
    <property type="entry name" value="UDP-Glycosyltransferase/glycogen phosphorylase"/>
    <property type="match status" value="1"/>
</dbReference>
<dbReference type="Proteomes" id="UP001341840">
    <property type="component" value="Unassembled WGS sequence"/>
</dbReference>
<dbReference type="Pfam" id="PF00201">
    <property type="entry name" value="UDPGT"/>
    <property type="match status" value="1"/>
</dbReference>
<dbReference type="EMBL" id="JASCZI010242451">
    <property type="protein sequence ID" value="MED6211120.1"/>
    <property type="molecule type" value="Genomic_DNA"/>
</dbReference>
<dbReference type="Gene3D" id="3.40.50.2000">
    <property type="entry name" value="Glycogen Phosphorylase B"/>
    <property type="match status" value="2"/>
</dbReference>
<comment type="caution">
    <text evidence="6">The sequence shown here is derived from an EMBL/GenBank/DDBJ whole genome shotgun (WGS) entry which is preliminary data.</text>
</comment>
<evidence type="ECO:0000256" key="2">
    <source>
        <dbReference type="ARBA" id="ARBA00022676"/>
    </source>
</evidence>